<dbReference type="AlphaFoldDB" id="A0A1L3J374"/>
<dbReference type="STRING" id="1913577.LPB144_03630"/>
<sequence length="146" mass="16353">MNKNEIIPNLPYTKPFLFVDTIDSLDEDSVSGSYFFAPDLWFYKGHFKGHPVTPGVILTECMAQIGLASLGIYLLDNNTGTYETKIALTSTDVEFLKPVLPGETVIVISKKVYFRFGKLKCRIEMIDNDRNIIAKGVLAGMILKNQ</sequence>
<evidence type="ECO:0000313" key="3">
    <source>
        <dbReference type="Proteomes" id="UP000182510"/>
    </source>
</evidence>
<organism evidence="2 3">
    <name type="scientific">Christiangramia salexigens</name>
    <dbReference type="NCBI Taxonomy" id="1913577"/>
    <lineage>
        <taxon>Bacteria</taxon>
        <taxon>Pseudomonadati</taxon>
        <taxon>Bacteroidota</taxon>
        <taxon>Flavobacteriia</taxon>
        <taxon>Flavobacteriales</taxon>
        <taxon>Flavobacteriaceae</taxon>
        <taxon>Christiangramia</taxon>
    </lineage>
</organism>
<dbReference type="Gene3D" id="3.10.129.10">
    <property type="entry name" value="Hotdog Thioesterase"/>
    <property type="match status" value="1"/>
</dbReference>
<dbReference type="InterPro" id="IPR029069">
    <property type="entry name" value="HotDog_dom_sf"/>
</dbReference>
<keyword evidence="1" id="KW-0456">Lyase</keyword>
<dbReference type="CDD" id="cd00493">
    <property type="entry name" value="FabA_FabZ"/>
    <property type="match status" value="1"/>
</dbReference>
<dbReference type="KEGG" id="grl:LPB144_03630"/>
<protein>
    <submittedName>
        <fullName evidence="2">Hydroxymyristoyl-ACP dehydratase</fullName>
    </submittedName>
</protein>
<evidence type="ECO:0000256" key="1">
    <source>
        <dbReference type="ARBA" id="ARBA00023239"/>
    </source>
</evidence>
<reference evidence="2 3" key="1">
    <citation type="submission" date="2016-11" db="EMBL/GenBank/DDBJ databases">
        <title>Gramella sp. LPB0144 isolated from marine environment.</title>
        <authorList>
            <person name="Kim E."/>
            <person name="Yi H."/>
        </authorList>
    </citation>
    <scope>NUCLEOTIDE SEQUENCE [LARGE SCALE GENOMIC DNA]</scope>
    <source>
        <strain evidence="2 3">LPB0144</strain>
    </source>
</reference>
<dbReference type="PANTHER" id="PTHR30272:SF1">
    <property type="entry name" value="3-HYDROXYACYL-[ACYL-CARRIER-PROTEIN] DEHYDRATASE"/>
    <property type="match status" value="1"/>
</dbReference>
<dbReference type="InterPro" id="IPR013114">
    <property type="entry name" value="FabA_FabZ"/>
</dbReference>
<dbReference type="PANTHER" id="PTHR30272">
    <property type="entry name" value="3-HYDROXYACYL-[ACYL-CARRIER-PROTEIN] DEHYDRATASE"/>
    <property type="match status" value="1"/>
</dbReference>
<dbReference type="RefSeq" id="WP_072552208.1">
    <property type="nucleotide sequence ID" value="NZ_CP018153.1"/>
</dbReference>
<dbReference type="Pfam" id="PF07977">
    <property type="entry name" value="FabA"/>
    <property type="match status" value="1"/>
</dbReference>
<keyword evidence="3" id="KW-1185">Reference proteome</keyword>
<dbReference type="OrthoDB" id="9772788at2"/>
<dbReference type="EMBL" id="CP018153">
    <property type="protein sequence ID" value="APG59553.1"/>
    <property type="molecule type" value="Genomic_DNA"/>
</dbReference>
<gene>
    <name evidence="2" type="ORF">LPB144_03630</name>
</gene>
<dbReference type="Proteomes" id="UP000182510">
    <property type="component" value="Chromosome"/>
</dbReference>
<accession>A0A1L3J374</accession>
<evidence type="ECO:0000313" key="2">
    <source>
        <dbReference type="EMBL" id="APG59553.1"/>
    </source>
</evidence>
<dbReference type="SUPFAM" id="SSF54637">
    <property type="entry name" value="Thioesterase/thiol ester dehydrase-isomerase"/>
    <property type="match status" value="1"/>
</dbReference>
<proteinExistence type="predicted"/>
<name>A0A1L3J374_9FLAO</name>
<dbReference type="GO" id="GO:0016829">
    <property type="term" value="F:lyase activity"/>
    <property type="evidence" value="ECO:0007669"/>
    <property type="project" value="UniProtKB-KW"/>
</dbReference>